<dbReference type="Proteomes" id="UP000297693">
    <property type="component" value="Unassembled WGS sequence"/>
</dbReference>
<dbReference type="InterPro" id="IPR028161">
    <property type="entry name" value="Met8-like"/>
</dbReference>
<evidence type="ECO:0000256" key="3">
    <source>
        <dbReference type="ARBA" id="ARBA00023002"/>
    </source>
</evidence>
<dbReference type="InterPro" id="IPR036291">
    <property type="entry name" value="NAD(P)-bd_dom_sf"/>
</dbReference>
<dbReference type="SUPFAM" id="SSF75615">
    <property type="entry name" value="Siroheme synthase middle domains-like"/>
    <property type="match status" value="1"/>
</dbReference>
<dbReference type="OrthoDB" id="9773765at2"/>
<keyword evidence="5" id="KW-0627">Porphyrin biosynthesis</keyword>
<evidence type="ECO:0000313" key="7">
    <source>
        <dbReference type="EMBL" id="TGL56736.1"/>
    </source>
</evidence>
<evidence type="ECO:0000313" key="8">
    <source>
        <dbReference type="Proteomes" id="UP000297693"/>
    </source>
</evidence>
<gene>
    <name evidence="7" type="ORF">EHQ58_15660</name>
</gene>
<evidence type="ECO:0000256" key="5">
    <source>
        <dbReference type="ARBA" id="ARBA00023244"/>
    </source>
</evidence>
<dbReference type="Pfam" id="PF13241">
    <property type="entry name" value="NAD_binding_7"/>
    <property type="match status" value="1"/>
</dbReference>
<accession>A0A4R9JWH6</accession>
<dbReference type="PROSITE" id="PS51257">
    <property type="entry name" value="PROKAR_LIPOPROTEIN"/>
    <property type="match status" value="1"/>
</dbReference>
<keyword evidence="8" id="KW-1185">Reference proteome</keyword>
<dbReference type="GO" id="GO:0043115">
    <property type="term" value="F:precorrin-2 dehydrogenase activity"/>
    <property type="evidence" value="ECO:0007669"/>
    <property type="project" value="UniProtKB-EC"/>
</dbReference>
<dbReference type="EC" id="1.3.1.76" evidence="2"/>
<comment type="catalytic activity">
    <reaction evidence="6">
        <text>precorrin-2 + NAD(+) = sirohydrochlorin + NADH + 2 H(+)</text>
        <dbReference type="Rhea" id="RHEA:15613"/>
        <dbReference type="ChEBI" id="CHEBI:15378"/>
        <dbReference type="ChEBI" id="CHEBI:57540"/>
        <dbReference type="ChEBI" id="CHEBI:57945"/>
        <dbReference type="ChEBI" id="CHEBI:58351"/>
        <dbReference type="ChEBI" id="CHEBI:58827"/>
        <dbReference type="EC" id="1.3.1.76"/>
    </reaction>
</comment>
<comment type="caution">
    <text evidence="7">The sequence shown here is derived from an EMBL/GenBank/DDBJ whole genome shotgun (WGS) entry which is preliminary data.</text>
</comment>
<dbReference type="PANTHER" id="PTHR35330:SF1">
    <property type="entry name" value="SIROHEME BIOSYNTHESIS PROTEIN MET8"/>
    <property type="match status" value="1"/>
</dbReference>
<evidence type="ECO:0000256" key="1">
    <source>
        <dbReference type="ARBA" id="ARBA00005010"/>
    </source>
</evidence>
<dbReference type="AlphaFoldDB" id="A0A4R9JWH6"/>
<protein>
    <recommendedName>
        <fullName evidence="2">precorrin-2 dehydrogenase</fullName>
        <ecNumber evidence="2">1.3.1.76</ecNumber>
    </recommendedName>
</protein>
<reference evidence="7" key="1">
    <citation type="journal article" date="2019" name="PLoS Negl. Trop. Dis.">
        <title>Revisiting the worldwide diversity of Leptospira species in the environment.</title>
        <authorList>
            <person name="Vincent A.T."/>
            <person name="Schiettekatte O."/>
            <person name="Bourhy P."/>
            <person name="Veyrier F.J."/>
            <person name="Picardeau M."/>
        </authorList>
    </citation>
    <scope>NUCLEOTIDE SEQUENCE [LARGE SCALE GENOMIC DNA]</scope>
    <source>
        <strain evidence="7">201702476</strain>
    </source>
</reference>
<keyword evidence="3" id="KW-0560">Oxidoreductase</keyword>
<dbReference type="EMBL" id="RQGD01000045">
    <property type="protein sequence ID" value="TGL56736.1"/>
    <property type="molecule type" value="Genomic_DNA"/>
</dbReference>
<evidence type="ECO:0000256" key="6">
    <source>
        <dbReference type="ARBA" id="ARBA00047561"/>
    </source>
</evidence>
<dbReference type="Gene3D" id="3.40.50.720">
    <property type="entry name" value="NAD(P)-binding Rossmann-like Domain"/>
    <property type="match status" value="1"/>
</dbReference>
<organism evidence="7 8">
    <name type="scientific">Leptospira ognonensis</name>
    <dbReference type="NCBI Taxonomy" id="2484945"/>
    <lineage>
        <taxon>Bacteria</taxon>
        <taxon>Pseudomonadati</taxon>
        <taxon>Spirochaetota</taxon>
        <taxon>Spirochaetia</taxon>
        <taxon>Leptospirales</taxon>
        <taxon>Leptospiraceae</taxon>
        <taxon>Leptospira</taxon>
    </lineage>
</organism>
<sequence length="199" mass="22638">MMIKKYPIFLNLQNRNLLIVGGGLACLEKLQGLENTEAIITIITRDLHPEVQAFVNGKNHIKVILRDVVAADLEDRDIIFLATNDPETNQQFRSIAKSLKTWANSVDDPRNCDFYSASLINLGAVSFAISTDGNFAGLTASLRRLFEEVLPEGDSELFEKIYAMRRELKEKLPDLAERRNVLKTIIHDLENKYFRKKSD</sequence>
<comment type="pathway">
    <text evidence="1">Porphyrin-containing compound metabolism; siroheme biosynthesis; sirohydrochlorin from precorrin-2: step 1/1.</text>
</comment>
<keyword evidence="4" id="KW-0520">NAD</keyword>
<dbReference type="InterPro" id="IPR006367">
    <property type="entry name" value="Sirohaem_synthase_N"/>
</dbReference>
<dbReference type="NCBIfam" id="TIGR01470">
    <property type="entry name" value="cysG_Nterm"/>
    <property type="match status" value="1"/>
</dbReference>
<evidence type="ECO:0000256" key="4">
    <source>
        <dbReference type="ARBA" id="ARBA00023027"/>
    </source>
</evidence>
<dbReference type="UniPathway" id="UPA00262">
    <property type="reaction ID" value="UER00222"/>
</dbReference>
<name>A0A4R9JWH6_9LEPT</name>
<dbReference type="GO" id="GO:0004325">
    <property type="term" value="F:ferrochelatase activity"/>
    <property type="evidence" value="ECO:0007669"/>
    <property type="project" value="InterPro"/>
</dbReference>
<proteinExistence type="predicted"/>
<evidence type="ECO:0000256" key="2">
    <source>
        <dbReference type="ARBA" id="ARBA00012400"/>
    </source>
</evidence>
<dbReference type="SUPFAM" id="SSF51735">
    <property type="entry name" value="NAD(P)-binding Rossmann-fold domains"/>
    <property type="match status" value="1"/>
</dbReference>
<dbReference type="GO" id="GO:0019354">
    <property type="term" value="P:siroheme biosynthetic process"/>
    <property type="evidence" value="ECO:0007669"/>
    <property type="project" value="UniProtKB-UniPathway"/>
</dbReference>
<dbReference type="PANTHER" id="PTHR35330">
    <property type="entry name" value="SIROHEME BIOSYNTHESIS PROTEIN MET8"/>
    <property type="match status" value="1"/>
</dbReference>